<dbReference type="Proteomes" id="UP000472264">
    <property type="component" value="Chromosome 2"/>
</dbReference>
<dbReference type="OrthoDB" id="9926883at2759"/>
<dbReference type="PROSITE" id="PS51843">
    <property type="entry name" value="NR_LBD"/>
    <property type="match status" value="1"/>
</dbReference>
<dbReference type="GO" id="GO:0005737">
    <property type="term" value="C:cytoplasm"/>
    <property type="evidence" value="ECO:0007669"/>
    <property type="project" value="UniProtKB-SubCell"/>
</dbReference>
<reference evidence="9" key="3">
    <citation type="submission" date="2025-09" db="UniProtKB">
        <authorList>
            <consortium name="Ensembl"/>
        </authorList>
    </citation>
    <scope>IDENTIFICATION</scope>
</reference>
<dbReference type="Gene3D" id="1.10.565.10">
    <property type="entry name" value="Retinoid X Receptor"/>
    <property type="match status" value="1"/>
</dbReference>
<reference evidence="9" key="2">
    <citation type="submission" date="2025-08" db="UniProtKB">
        <authorList>
            <consortium name="Ensembl"/>
        </authorList>
    </citation>
    <scope>IDENTIFICATION</scope>
</reference>
<keyword evidence="3" id="KW-0963">Cytoplasm</keyword>
<evidence type="ECO:0000313" key="9">
    <source>
        <dbReference type="Ensembl" id="ENSENLP00000015485.1"/>
    </source>
</evidence>
<evidence type="ECO:0000259" key="8">
    <source>
        <dbReference type="PROSITE" id="PS51843"/>
    </source>
</evidence>
<evidence type="ECO:0000256" key="2">
    <source>
        <dbReference type="ARBA" id="ARBA00004496"/>
    </source>
</evidence>
<dbReference type="PANTHER" id="PTHR24081">
    <property type="entry name" value="NUCLEAR RECEPTOR SUBFAMILY 0 GROUP B"/>
    <property type="match status" value="1"/>
</dbReference>
<keyword evidence="4" id="KW-0805">Transcription regulation</keyword>
<accession>A0A665U844</accession>
<organism evidence="9 10">
    <name type="scientific">Echeneis naucrates</name>
    <name type="common">Live sharksucker</name>
    <dbReference type="NCBI Taxonomy" id="173247"/>
    <lineage>
        <taxon>Eukaryota</taxon>
        <taxon>Metazoa</taxon>
        <taxon>Chordata</taxon>
        <taxon>Craniata</taxon>
        <taxon>Vertebrata</taxon>
        <taxon>Euteleostomi</taxon>
        <taxon>Actinopterygii</taxon>
        <taxon>Neopterygii</taxon>
        <taxon>Teleostei</taxon>
        <taxon>Neoteleostei</taxon>
        <taxon>Acanthomorphata</taxon>
        <taxon>Carangaria</taxon>
        <taxon>Carangiformes</taxon>
        <taxon>Echeneidae</taxon>
        <taxon>Echeneis</taxon>
    </lineage>
</organism>
<feature type="domain" description="NR LBD" evidence="8">
    <location>
        <begin position="45"/>
        <end position="269"/>
    </location>
</feature>
<dbReference type="PANTHER" id="PTHR24081:SF1">
    <property type="entry name" value="NUCLEAR RECEPTOR SUBFAMILY 0 GROUP B MEMBER 1"/>
    <property type="match status" value="1"/>
</dbReference>
<dbReference type="SUPFAM" id="SSF48508">
    <property type="entry name" value="Nuclear receptor ligand-binding domain"/>
    <property type="match status" value="1"/>
</dbReference>
<keyword evidence="5" id="KW-0804">Transcription</keyword>
<dbReference type="InterPro" id="IPR033544">
    <property type="entry name" value="NR0B1/2"/>
</dbReference>
<keyword evidence="7" id="KW-0539">Nucleus</keyword>
<dbReference type="GeneID" id="115052896"/>
<dbReference type="InParanoid" id="A0A665U844"/>
<dbReference type="AlphaFoldDB" id="A0A665U844"/>
<dbReference type="GO" id="GO:0000122">
    <property type="term" value="P:negative regulation of transcription by RNA polymerase II"/>
    <property type="evidence" value="ECO:0007669"/>
    <property type="project" value="TreeGrafter"/>
</dbReference>
<keyword evidence="6" id="KW-0675">Receptor</keyword>
<dbReference type="OMA" id="THDAGRR"/>
<dbReference type="GO" id="GO:0003714">
    <property type="term" value="F:transcription corepressor activity"/>
    <property type="evidence" value="ECO:0007669"/>
    <property type="project" value="TreeGrafter"/>
</dbReference>
<dbReference type="GO" id="GO:0005634">
    <property type="term" value="C:nucleus"/>
    <property type="evidence" value="ECO:0007669"/>
    <property type="project" value="UniProtKB-SubCell"/>
</dbReference>
<name>A0A665U844_ECHNA</name>
<gene>
    <name evidence="9" type="primary">LOC115052896</name>
</gene>
<sequence>MFGGWGWGGEAAYKGGAPPSLIASVHSIMSCCRCGLRGEAERGSILFSLLNRGAPAPAQTKPRSCSCASSSRLVSVRAPQPVFTAACRVLATTFRLVKSAPCFGGLPAEDQRRLVRRSWAPLLVLGLARDSVDLDTVETRQTGLLHGILTHSREPPGVPVGDVEGLKQFVVQCRGLRISVREDAFLKGALIFSPAVTQPACREYVRALQMEAERALYEHVRTARRARRLRAVLAGLRSTDPHTVAGIFFRPVTGTSYVDEHVLAMFNEW</sequence>
<protein>
    <submittedName>
        <fullName evidence="9">Nuclear receptor subfamily 0 group B member 1-like</fullName>
    </submittedName>
</protein>
<evidence type="ECO:0000313" key="10">
    <source>
        <dbReference type="Proteomes" id="UP000472264"/>
    </source>
</evidence>
<reference evidence="9" key="1">
    <citation type="submission" date="2021-04" db="EMBL/GenBank/DDBJ databases">
        <authorList>
            <consortium name="Wellcome Sanger Institute Data Sharing"/>
        </authorList>
    </citation>
    <scope>NUCLEOTIDE SEQUENCE [LARGE SCALE GENOMIC DNA]</scope>
</reference>
<evidence type="ECO:0000256" key="4">
    <source>
        <dbReference type="ARBA" id="ARBA00023015"/>
    </source>
</evidence>
<comment type="subcellular location">
    <subcellularLocation>
        <location evidence="2">Cytoplasm</location>
    </subcellularLocation>
    <subcellularLocation>
        <location evidence="1">Nucleus</location>
    </subcellularLocation>
</comment>
<proteinExistence type="predicted"/>
<evidence type="ECO:0000256" key="7">
    <source>
        <dbReference type="ARBA" id="ARBA00023242"/>
    </source>
</evidence>
<dbReference type="Ensembl" id="ENSENLT00000016085.1">
    <property type="protein sequence ID" value="ENSENLP00000015485.1"/>
    <property type="gene ID" value="ENSENLG00000007213.1"/>
</dbReference>
<evidence type="ECO:0000256" key="6">
    <source>
        <dbReference type="ARBA" id="ARBA00023170"/>
    </source>
</evidence>
<dbReference type="InterPro" id="IPR035500">
    <property type="entry name" value="NHR-like_dom_sf"/>
</dbReference>
<keyword evidence="10" id="KW-1185">Reference proteome</keyword>
<evidence type="ECO:0000256" key="1">
    <source>
        <dbReference type="ARBA" id="ARBA00004123"/>
    </source>
</evidence>
<evidence type="ECO:0000256" key="3">
    <source>
        <dbReference type="ARBA" id="ARBA00022490"/>
    </source>
</evidence>
<dbReference type="Pfam" id="PF00104">
    <property type="entry name" value="Hormone_recep"/>
    <property type="match status" value="1"/>
</dbReference>
<evidence type="ECO:0000256" key="5">
    <source>
        <dbReference type="ARBA" id="ARBA00023163"/>
    </source>
</evidence>
<dbReference type="InterPro" id="IPR000536">
    <property type="entry name" value="Nucl_hrmn_rcpt_lig-bd"/>
</dbReference>
<dbReference type="RefSeq" id="XP_029373214.1">
    <property type="nucleotide sequence ID" value="XM_029517354.1"/>
</dbReference>